<keyword evidence="2" id="KW-1185">Reference proteome</keyword>
<dbReference type="Proteomes" id="UP001556367">
    <property type="component" value="Unassembled WGS sequence"/>
</dbReference>
<comment type="caution">
    <text evidence="1">The sequence shown here is derived from an EMBL/GenBank/DDBJ whole genome shotgun (WGS) entry which is preliminary data.</text>
</comment>
<dbReference type="EMBL" id="JASNQZ010000006">
    <property type="protein sequence ID" value="KAL0956875.1"/>
    <property type="molecule type" value="Genomic_DNA"/>
</dbReference>
<reference evidence="2" key="1">
    <citation type="submission" date="2024-06" db="EMBL/GenBank/DDBJ databases">
        <title>Multi-omics analyses provide insights into the biosynthesis of the anticancer antibiotic pleurotin in Hohenbuehelia grisea.</title>
        <authorList>
            <person name="Weaver J.A."/>
            <person name="Alberti F."/>
        </authorList>
    </citation>
    <scope>NUCLEOTIDE SEQUENCE [LARGE SCALE GENOMIC DNA]</scope>
    <source>
        <strain evidence="2">T-177</strain>
    </source>
</reference>
<evidence type="ECO:0000313" key="1">
    <source>
        <dbReference type="EMBL" id="KAL0956875.1"/>
    </source>
</evidence>
<proteinExistence type="predicted"/>
<gene>
    <name evidence="1" type="ORF">HGRIS_002983</name>
</gene>
<organism evidence="1 2">
    <name type="scientific">Hohenbuehelia grisea</name>
    <dbReference type="NCBI Taxonomy" id="104357"/>
    <lineage>
        <taxon>Eukaryota</taxon>
        <taxon>Fungi</taxon>
        <taxon>Dikarya</taxon>
        <taxon>Basidiomycota</taxon>
        <taxon>Agaricomycotina</taxon>
        <taxon>Agaricomycetes</taxon>
        <taxon>Agaricomycetidae</taxon>
        <taxon>Agaricales</taxon>
        <taxon>Pleurotineae</taxon>
        <taxon>Pleurotaceae</taxon>
        <taxon>Hohenbuehelia</taxon>
    </lineage>
</organism>
<protein>
    <submittedName>
        <fullName evidence="1">Uncharacterized protein</fullName>
    </submittedName>
</protein>
<evidence type="ECO:0000313" key="2">
    <source>
        <dbReference type="Proteomes" id="UP001556367"/>
    </source>
</evidence>
<accession>A0ABR3JP25</accession>
<sequence length="62" mass="7086">MLKLAKDDTSDVVTDFPGFLALREDDQAKVVMGWTFGRVVLKTAERRLLWDHINKLKAKGIQ</sequence>
<name>A0ABR3JP25_9AGAR</name>